<dbReference type="EMBL" id="SMBH01000064">
    <property type="protein sequence ID" value="TCU02118.1"/>
    <property type="molecule type" value="Genomic_DNA"/>
</dbReference>
<evidence type="ECO:0000256" key="4">
    <source>
        <dbReference type="ARBA" id="ARBA00023163"/>
    </source>
</evidence>
<evidence type="ECO:0000256" key="1">
    <source>
        <dbReference type="ARBA" id="ARBA00009437"/>
    </source>
</evidence>
<dbReference type="Gene3D" id="1.10.10.10">
    <property type="entry name" value="Winged helix-like DNA-binding domain superfamily/Winged helix DNA-binding domain"/>
    <property type="match status" value="1"/>
</dbReference>
<dbReference type="PANTHER" id="PTHR30537">
    <property type="entry name" value="HTH-TYPE TRANSCRIPTIONAL REGULATOR"/>
    <property type="match status" value="1"/>
</dbReference>
<dbReference type="Pfam" id="PF03466">
    <property type="entry name" value="LysR_substrate"/>
    <property type="match status" value="1"/>
</dbReference>
<dbReference type="PANTHER" id="PTHR30537:SF3">
    <property type="entry name" value="TRANSCRIPTIONAL REGULATORY PROTEIN"/>
    <property type="match status" value="1"/>
</dbReference>
<dbReference type="SUPFAM" id="SSF46785">
    <property type="entry name" value="Winged helix' DNA-binding domain"/>
    <property type="match status" value="1"/>
</dbReference>
<name>A0A4R3PQ44_RHISU</name>
<keyword evidence="2" id="KW-0805">Transcription regulation</keyword>
<dbReference type="GO" id="GO:0003700">
    <property type="term" value="F:DNA-binding transcription factor activity"/>
    <property type="evidence" value="ECO:0007669"/>
    <property type="project" value="InterPro"/>
</dbReference>
<dbReference type="AlphaFoldDB" id="A0A4R3PQ44"/>
<dbReference type="Gene3D" id="3.40.190.290">
    <property type="match status" value="1"/>
</dbReference>
<dbReference type="PROSITE" id="PS50931">
    <property type="entry name" value="HTH_LYSR"/>
    <property type="match status" value="1"/>
</dbReference>
<dbReference type="InterPro" id="IPR005119">
    <property type="entry name" value="LysR_subst-bd"/>
</dbReference>
<dbReference type="SUPFAM" id="SSF53850">
    <property type="entry name" value="Periplasmic binding protein-like II"/>
    <property type="match status" value="1"/>
</dbReference>
<dbReference type="InterPro" id="IPR000847">
    <property type="entry name" value="LysR_HTH_N"/>
</dbReference>
<reference evidence="6 7" key="1">
    <citation type="submission" date="2019-03" db="EMBL/GenBank/DDBJ databases">
        <title>Genomic Encyclopedia of Type Strains, Phase IV (KMG-V): Genome sequencing to study the core and pangenomes of soil and plant-associated prokaryotes.</title>
        <authorList>
            <person name="Whitman W."/>
        </authorList>
    </citation>
    <scope>NUCLEOTIDE SEQUENCE [LARGE SCALE GENOMIC DNA]</scope>
    <source>
        <strain evidence="6 7">Hc14</strain>
    </source>
</reference>
<feature type="domain" description="HTH lysR-type" evidence="5">
    <location>
        <begin position="8"/>
        <end position="65"/>
    </location>
</feature>
<comment type="similarity">
    <text evidence="1">Belongs to the LysR transcriptional regulatory family.</text>
</comment>
<proteinExistence type="inferred from homology"/>
<keyword evidence="4" id="KW-0804">Transcription</keyword>
<comment type="caution">
    <text evidence="6">The sequence shown here is derived from an EMBL/GenBank/DDBJ whole genome shotgun (WGS) entry which is preliminary data.</text>
</comment>
<dbReference type="Pfam" id="PF00126">
    <property type="entry name" value="HTH_1"/>
    <property type="match status" value="1"/>
</dbReference>
<dbReference type="GO" id="GO:0043565">
    <property type="term" value="F:sequence-specific DNA binding"/>
    <property type="evidence" value="ECO:0007669"/>
    <property type="project" value="TreeGrafter"/>
</dbReference>
<protein>
    <submittedName>
        <fullName evidence="6">LysR family transcriptional regulator</fullName>
    </submittedName>
</protein>
<evidence type="ECO:0000313" key="7">
    <source>
        <dbReference type="Proteomes" id="UP000294576"/>
    </source>
</evidence>
<dbReference type="InterPro" id="IPR036390">
    <property type="entry name" value="WH_DNA-bd_sf"/>
</dbReference>
<dbReference type="RefSeq" id="WP_132568945.1">
    <property type="nucleotide sequence ID" value="NZ_SMBH01000064.1"/>
</dbReference>
<dbReference type="InterPro" id="IPR058163">
    <property type="entry name" value="LysR-type_TF_proteobact-type"/>
</dbReference>
<evidence type="ECO:0000256" key="2">
    <source>
        <dbReference type="ARBA" id="ARBA00023015"/>
    </source>
</evidence>
<dbReference type="InterPro" id="IPR036388">
    <property type="entry name" value="WH-like_DNA-bd_sf"/>
</dbReference>
<keyword evidence="3" id="KW-0238">DNA-binding</keyword>
<dbReference type="Proteomes" id="UP000294576">
    <property type="component" value="Unassembled WGS sequence"/>
</dbReference>
<organism evidence="6 7">
    <name type="scientific">Rhizobium sullae</name>
    <name type="common">Rhizobium hedysari</name>
    <dbReference type="NCBI Taxonomy" id="50338"/>
    <lineage>
        <taxon>Bacteria</taxon>
        <taxon>Pseudomonadati</taxon>
        <taxon>Pseudomonadota</taxon>
        <taxon>Alphaproteobacteria</taxon>
        <taxon>Hyphomicrobiales</taxon>
        <taxon>Rhizobiaceae</taxon>
        <taxon>Rhizobium/Agrobacterium group</taxon>
        <taxon>Rhizobium</taxon>
    </lineage>
</organism>
<sequence length="332" mass="36083">MTDPIAKLTWDDLRIIRAVGKNGALAPAAEMLGVNSSTIARRLSKVEGTLGVTLFDRRRTGYVTTAQGEELIALAERVELDVVSVARRVSGHVQGHTGDLRITTSDSLLLHFLTPMSADFQSYHPAIKLEVIVGNSPLNLARGESDIAIRATETPPENLFGRKVANIAWAPYLSRSDSSLSSSGMDALRDRQWVSYSGKLSGLKAFKFVEERVNHDDIIYRTDSVAGAAAAIVAGLGVGFLPCMLGDLSPDLVRVGAVEPQLNDELWLLTHPDIRKSGRIYAFMTHCIEAIGKRRDLVEGRLGTTSGQPSEADINSTSLLFQTTLLWGRSRS</sequence>
<gene>
    <name evidence="6" type="ORF">EV132_1647</name>
</gene>
<evidence type="ECO:0000313" key="6">
    <source>
        <dbReference type="EMBL" id="TCU02118.1"/>
    </source>
</evidence>
<dbReference type="GO" id="GO:0006351">
    <property type="term" value="P:DNA-templated transcription"/>
    <property type="evidence" value="ECO:0007669"/>
    <property type="project" value="TreeGrafter"/>
</dbReference>
<evidence type="ECO:0000256" key="3">
    <source>
        <dbReference type="ARBA" id="ARBA00023125"/>
    </source>
</evidence>
<evidence type="ECO:0000259" key="5">
    <source>
        <dbReference type="PROSITE" id="PS50931"/>
    </source>
</evidence>
<accession>A0A4R3PQ44</accession>